<accession>A0ABD7SRZ0</accession>
<dbReference type="RefSeq" id="WP_148521446.1">
    <property type="nucleotide sequence ID" value="NZ_JBBBZX010000080.1"/>
</dbReference>
<proteinExistence type="predicted"/>
<comment type="caution">
    <text evidence="1">The sequence shown here is derived from an EMBL/GenBank/DDBJ whole genome shotgun (WGS) entry which is preliminary data.</text>
</comment>
<evidence type="ECO:0000313" key="1">
    <source>
        <dbReference type="EMBL" id="TXX67297.1"/>
    </source>
</evidence>
<dbReference type="EMBL" id="VSIJ01000005">
    <property type="protein sequence ID" value="TXX67297.1"/>
    <property type="molecule type" value="Genomic_DNA"/>
</dbReference>
<evidence type="ECO:0000313" key="2">
    <source>
        <dbReference type="Proteomes" id="UP000323819"/>
    </source>
</evidence>
<dbReference type="AlphaFoldDB" id="A0ABD7SRZ0"/>
<name>A0ABD7SRZ0_VIBCL</name>
<gene>
    <name evidence="1" type="ORF">FXF03_01610</name>
</gene>
<organism evidence="1 2">
    <name type="scientific">Vibrio cholerae</name>
    <dbReference type="NCBI Taxonomy" id="666"/>
    <lineage>
        <taxon>Bacteria</taxon>
        <taxon>Pseudomonadati</taxon>
        <taxon>Pseudomonadota</taxon>
        <taxon>Gammaproteobacteria</taxon>
        <taxon>Vibrionales</taxon>
        <taxon>Vibrionaceae</taxon>
        <taxon>Vibrio</taxon>
    </lineage>
</organism>
<sequence length="223" mass="25814">MVITQTLCKMGIPQYSLGQIEDSYFQILDTDIYETPLYSMNKTVLVKLPQEMMPEGIFQPFECSKFDLDNSQVRAHVTITRNEIDIVFYYALYISKNRNEEGQQLIRDTVAKEFSKVDFLTESKAIVTKVLNRAIDGINELELKCFLKFLTQSATSVVDAELEQSGDLEWDLLCKHEQHLNDMLNDLAVYKATLRKNALIKYLEQDKRPLTKEMSELVEQSFS</sequence>
<reference evidence="1 2" key="1">
    <citation type="submission" date="2019-06" db="EMBL/GenBank/DDBJ databases">
        <title>Vibrio cholerae phylogeny based on whole-genome sequencing reveals genetic diversity and population strucutre.</title>
        <authorList>
            <person name="Zhiqiu Y."/>
            <person name="Bin L."/>
            <person name="Lingyan J."/>
        </authorList>
    </citation>
    <scope>NUCLEOTIDE SEQUENCE [LARGE SCALE GENOMIC DNA]</scope>
    <source>
        <strain evidence="1 2">N2814</strain>
    </source>
</reference>
<dbReference type="Proteomes" id="UP000323819">
    <property type="component" value="Unassembled WGS sequence"/>
</dbReference>
<protein>
    <submittedName>
        <fullName evidence="1">Uncharacterized protein</fullName>
    </submittedName>
</protein>